<feature type="compositionally biased region" description="Pro residues" evidence="1">
    <location>
        <begin position="1"/>
        <end position="13"/>
    </location>
</feature>
<dbReference type="EMBL" id="FOUY01000038">
    <property type="protein sequence ID" value="SFO23278.1"/>
    <property type="molecule type" value="Genomic_DNA"/>
</dbReference>
<proteinExistence type="predicted"/>
<accession>A0A1I5FHJ1</accession>
<dbReference type="Pfam" id="PF12697">
    <property type="entry name" value="Abhydrolase_6"/>
    <property type="match status" value="1"/>
</dbReference>
<evidence type="ECO:0000256" key="1">
    <source>
        <dbReference type="SAM" id="MobiDB-lite"/>
    </source>
</evidence>
<sequence>MSPGHDPPVPPVGPVDENLVENPIENRPAGGYRPGMVAGGGQELRVRSRTGRVLTGASFGPVDGTPVLFVAGAATGRSMSFGREHLAATGVRLLTMDRPGMGGSSFDPERTVGSTAADYRDVVCGVLGAGMDAVPVVANSQGAVFGLAAALDGWVSSLTLVSPADEVAHPGIRPLLPREAGALADLALHAPEQARAVLGSFTPEAMEQMVLAGAGERDRDLYTSAEFLATYRDALREGFANNGAAYVQDTLLAMRPWGLDLSAVRCGVTVLFGAEDAGHSPDHGAILAARIPGARREVIAEAGGGLLWTHAGLVLDRVLERRLAP</sequence>
<feature type="domain" description="AB hydrolase-1" evidence="2">
    <location>
        <begin position="67"/>
        <end position="303"/>
    </location>
</feature>
<dbReference type="AlphaFoldDB" id="A0A1I5FHJ1"/>
<keyword evidence="4" id="KW-1185">Reference proteome</keyword>
<name>A0A1I5FHJ1_PSUAM</name>
<organism evidence="3 4">
    <name type="scientific">Pseudonocardia ammonioxydans</name>
    <dbReference type="NCBI Taxonomy" id="260086"/>
    <lineage>
        <taxon>Bacteria</taxon>
        <taxon>Bacillati</taxon>
        <taxon>Actinomycetota</taxon>
        <taxon>Actinomycetes</taxon>
        <taxon>Pseudonocardiales</taxon>
        <taxon>Pseudonocardiaceae</taxon>
        <taxon>Pseudonocardia</taxon>
    </lineage>
</organism>
<evidence type="ECO:0000259" key="2">
    <source>
        <dbReference type="Pfam" id="PF12697"/>
    </source>
</evidence>
<protein>
    <submittedName>
        <fullName evidence="3">Pimeloyl-ACP methyl ester carboxylesterase</fullName>
    </submittedName>
</protein>
<dbReference type="STRING" id="260086.SAMN05216207_103826"/>
<reference evidence="3 4" key="1">
    <citation type="submission" date="2016-10" db="EMBL/GenBank/DDBJ databases">
        <authorList>
            <person name="de Groot N.N."/>
        </authorList>
    </citation>
    <scope>NUCLEOTIDE SEQUENCE [LARGE SCALE GENOMIC DNA]</scope>
    <source>
        <strain evidence="3 4">CGMCC 4.1877</strain>
    </source>
</reference>
<dbReference type="InterPro" id="IPR000073">
    <property type="entry name" value="AB_hydrolase_1"/>
</dbReference>
<dbReference type="Proteomes" id="UP000199614">
    <property type="component" value="Unassembled WGS sequence"/>
</dbReference>
<dbReference type="SUPFAM" id="SSF53474">
    <property type="entry name" value="alpha/beta-Hydrolases"/>
    <property type="match status" value="1"/>
</dbReference>
<dbReference type="InterPro" id="IPR029058">
    <property type="entry name" value="AB_hydrolase_fold"/>
</dbReference>
<evidence type="ECO:0000313" key="4">
    <source>
        <dbReference type="Proteomes" id="UP000199614"/>
    </source>
</evidence>
<gene>
    <name evidence="3" type="ORF">SAMN05216207_103826</name>
</gene>
<dbReference type="GO" id="GO:0003824">
    <property type="term" value="F:catalytic activity"/>
    <property type="evidence" value="ECO:0007669"/>
    <property type="project" value="UniProtKB-ARBA"/>
</dbReference>
<dbReference type="Gene3D" id="3.40.50.1820">
    <property type="entry name" value="alpha/beta hydrolase"/>
    <property type="match status" value="1"/>
</dbReference>
<evidence type="ECO:0000313" key="3">
    <source>
        <dbReference type="EMBL" id="SFO23278.1"/>
    </source>
</evidence>
<feature type="region of interest" description="Disordered" evidence="1">
    <location>
        <begin position="1"/>
        <end position="39"/>
    </location>
</feature>